<feature type="transmembrane region" description="Helical" evidence="1">
    <location>
        <begin position="104"/>
        <end position="125"/>
    </location>
</feature>
<dbReference type="RefSeq" id="WP_114615778.1">
    <property type="nucleotide sequence ID" value="NZ_PPTO01000010.1"/>
</dbReference>
<reference evidence="2 3" key="1">
    <citation type="journal article" date="2018" name="Elife">
        <title>Discovery and characterization of a prevalent human gut bacterial enzyme sufficient for the inactivation of a family of plant toxins.</title>
        <authorList>
            <person name="Koppel N."/>
            <person name="Bisanz J.E."/>
            <person name="Pandelia M.E."/>
            <person name="Turnbaugh P.J."/>
            <person name="Balskus E.P."/>
        </authorList>
    </citation>
    <scope>NUCLEOTIDE SEQUENCE [LARGE SCALE GENOMIC DNA]</scope>
    <source>
        <strain evidence="2 3">OB21 GAM31</strain>
    </source>
</reference>
<evidence type="ECO:0000256" key="1">
    <source>
        <dbReference type="SAM" id="Phobius"/>
    </source>
</evidence>
<feature type="transmembrane region" description="Helical" evidence="1">
    <location>
        <begin position="183"/>
        <end position="207"/>
    </location>
</feature>
<evidence type="ECO:0000313" key="2">
    <source>
        <dbReference type="EMBL" id="RDB57974.1"/>
    </source>
</evidence>
<sequence length="253" mass="28152">MLPYIPDVVPNIVVALVIVVAFVMAFAPALRKCPVVFYAVWIAACMATFVDIVRWIPWLYYVVQAFASCYTGVAFYLLVMFAGAFPKKWWFTKRLLSVRTEMSIIGGFVIFAHVIQVLIMVPLSFTPIWDKAWGGGLTSIIMFIAASVVGVPLTVCFFVPWITSFRTVRGIMEHSTWKKVQRLAYPFMALMVLQGILLSIGHAVYAQPGGDGFVGYVVNALAYAAIGVAYVALKLRRRAERRAKVVARQDVPA</sequence>
<feature type="transmembrane region" description="Helical" evidence="1">
    <location>
        <begin position="137"/>
        <end position="162"/>
    </location>
</feature>
<dbReference type="AlphaFoldDB" id="A0A369LFK7"/>
<name>A0A369LFK7_9ACTN</name>
<accession>A0A369LFK7</accession>
<evidence type="ECO:0008006" key="4">
    <source>
        <dbReference type="Google" id="ProtNLM"/>
    </source>
</evidence>
<dbReference type="EMBL" id="PPTO01000010">
    <property type="protein sequence ID" value="RDB57974.1"/>
    <property type="molecule type" value="Genomic_DNA"/>
</dbReference>
<feature type="transmembrane region" description="Helical" evidence="1">
    <location>
        <begin position="12"/>
        <end position="30"/>
    </location>
</feature>
<keyword evidence="1" id="KW-1133">Transmembrane helix</keyword>
<comment type="caution">
    <text evidence="2">The sequence shown here is derived from an EMBL/GenBank/DDBJ whole genome shotgun (WGS) entry which is preliminary data.</text>
</comment>
<feature type="transmembrane region" description="Helical" evidence="1">
    <location>
        <begin position="62"/>
        <end position="83"/>
    </location>
</feature>
<gene>
    <name evidence="2" type="ORF">C1881_06810</name>
</gene>
<feature type="transmembrane region" description="Helical" evidence="1">
    <location>
        <begin position="213"/>
        <end position="233"/>
    </location>
</feature>
<feature type="transmembrane region" description="Helical" evidence="1">
    <location>
        <begin position="35"/>
        <end position="56"/>
    </location>
</feature>
<evidence type="ECO:0000313" key="3">
    <source>
        <dbReference type="Proteomes" id="UP000253975"/>
    </source>
</evidence>
<protein>
    <recommendedName>
        <fullName evidence="4">Ferric oxidoreductase domain-containing protein</fullName>
    </recommendedName>
</protein>
<keyword evidence="1" id="KW-0472">Membrane</keyword>
<organism evidence="2 3">
    <name type="scientific">Slackia isoflavoniconvertens</name>
    <dbReference type="NCBI Taxonomy" id="572010"/>
    <lineage>
        <taxon>Bacteria</taxon>
        <taxon>Bacillati</taxon>
        <taxon>Actinomycetota</taxon>
        <taxon>Coriobacteriia</taxon>
        <taxon>Eggerthellales</taxon>
        <taxon>Eggerthellaceae</taxon>
        <taxon>Slackia</taxon>
    </lineage>
</organism>
<dbReference type="Proteomes" id="UP000253975">
    <property type="component" value="Unassembled WGS sequence"/>
</dbReference>
<proteinExistence type="predicted"/>
<keyword evidence="1" id="KW-0812">Transmembrane</keyword>